<organism evidence="1 2">
    <name type="scientific">Suillus fuscotomentosus</name>
    <dbReference type="NCBI Taxonomy" id="1912939"/>
    <lineage>
        <taxon>Eukaryota</taxon>
        <taxon>Fungi</taxon>
        <taxon>Dikarya</taxon>
        <taxon>Basidiomycota</taxon>
        <taxon>Agaricomycotina</taxon>
        <taxon>Agaricomycetes</taxon>
        <taxon>Agaricomycetidae</taxon>
        <taxon>Boletales</taxon>
        <taxon>Suillineae</taxon>
        <taxon>Suillaceae</taxon>
        <taxon>Suillus</taxon>
    </lineage>
</organism>
<dbReference type="RefSeq" id="XP_041225403.1">
    <property type="nucleotide sequence ID" value="XM_041377041.1"/>
</dbReference>
<accession>A0AAD4E5B0</accession>
<gene>
    <name evidence="1" type="ORF">F5891DRAFT_980776</name>
</gene>
<dbReference type="EMBL" id="JABBWK010000030">
    <property type="protein sequence ID" value="KAG1899827.1"/>
    <property type="molecule type" value="Genomic_DNA"/>
</dbReference>
<proteinExistence type="predicted"/>
<keyword evidence="2" id="KW-1185">Reference proteome</keyword>
<protein>
    <submittedName>
        <fullName evidence="1">Uncharacterized protein</fullName>
    </submittedName>
</protein>
<evidence type="ECO:0000313" key="2">
    <source>
        <dbReference type="Proteomes" id="UP001195769"/>
    </source>
</evidence>
<dbReference type="AlphaFoldDB" id="A0AAD4E5B0"/>
<comment type="caution">
    <text evidence="1">The sequence shown here is derived from an EMBL/GenBank/DDBJ whole genome shotgun (WGS) entry which is preliminary data.</text>
</comment>
<dbReference type="GeneID" id="64671339"/>
<name>A0AAD4E5B0_9AGAM</name>
<reference evidence="1" key="1">
    <citation type="journal article" date="2020" name="New Phytol.">
        <title>Comparative genomics reveals dynamic genome evolution in host specialist ectomycorrhizal fungi.</title>
        <authorList>
            <person name="Lofgren L.A."/>
            <person name="Nguyen N.H."/>
            <person name="Vilgalys R."/>
            <person name="Ruytinx J."/>
            <person name="Liao H.L."/>
            <person name="Branco S."/>
            <person name="Kuo A."/>
            <person name="LaButti K."/>
            <person name="Lipzen A."/>
            <person name="Andreopoulos W."/>
            <person name="Pangilinan J."/>
            <person name="Riley R."/>
            <person name="Hundley H."/>
            <person name="Na H."/>
            <person name="Barry K."/>
            <person name="Grigoriev I.V."/>
            <person name="Stajich J.E."/>
            <person name="Kennedy P.G."/>
        </authorList>
    </citation>
    <scope>NUCLEOTIDE SEQUENCE</scope>
    <source>
        <strain evidence="1">FC203</strain>
    </source>
</reference>
<evidence type="ECO:0000313" key="1">
    <source>
        <dbReference type="EMBL" id="KAG1899827.1"/>
    </source>
</evidence>
<dbReference type="Proteomes" id="UP001195769">
    <property type="component" value="Unassembled WGS sequence"/>
</dbReference>
<sequence>MILTHASVAMCMVKAPLCTLAGATGIRKLNIQTDLNYTRNSGLNSSNGEIWPLKCKRSESTLESDSLGDLVMTPRHFGRNLTNVQHTKSMLVLEGLKRRRLGKVFELNRSTTHETLILNVMKHLEAAIGRQMEVLSKIHGVLESHTK</sequence>